<proteinExistence type="predicted"/>
<evidence type="ECO:0000313" key="2">
    <source>
        <dbReference type="EMBL" id="MBH1638070.1"/>
    </source>
</evidence>
<organism evidence="2 3">
    <name type="scientific">Stenotrophomonas maltophilia</name>
    <name type="common">Pseudomonas maltophilia</name>
    <name type="synonym">Xanthomonas maltophilia</name>
    <dbReference type="NCBI Taxonomy" id="40324"/>
    <lineage>
        <taxon>Bacteria</taxon>
        <taxon>Pseudomonadati</taxon>
        <taxon>Pseudomonadota</taxon>
        <taxon>Gammaproteobacteria</taxon>
        <taxon>Lysobacterales</taxon>
        <taxon>Lysobacteraceae</taxon>
        <taxon>Stenotrophomonas</taxon>
        <taxon>Stenotrophomonas maltophilia group</taxon>
    </lineage>
</organism>
<name>A0AA40XUN9_STEMA</name>
<accession>A0AA40XUN9</accession>
<gene>
    <name evidence="2" type="ORF">I5U57_01245</name>
</gene>
<evidence type="ECO:0000256" key="1">
    <source>
        <dbReference type="SAM" id="SignalP"/>
    </source>
</evidence>
<evidence type="ECO:0000313" key="3">
    <source>
        <dbReference type="Proteomes" id="UP000616785"/>
    </source>
</evidence>
<comment type="caution">
    <text evidence="2">The sequence shown here is derived from an EMBL/GenBank/DDBJ whole genome shotgun (WGS) entry which is preliminary data.</text>
</comment>
<feature type="chain" id="PRO_5041470376" description="Cold-shock protein" evidence="1">
    <location>
        <begin position="20"/>
        <end position="156"/>
    </location>
</feature>
<reference evidence="2" key="1">
    <citation type="submission" date="2020-11" db="EMBL/GenBank/DDBJ databases">
        <title>Enhanced detection system for hospital associated transmission using whole genome sequencing surveillance.</title>
        <authorList>
            <person name="Harrison L.H."/>
            <person name="Van Tyne D."/>
            <person name="Marsh J.W."/>
            <person name="Griffith M.P."/>
            <person name="Snyder D.J."/>
            <person name="Cooper V.S."/>
            <person name="Mustapha M."/>
        </authorList>
    </citation>
    <scope>NUCLEOTIDE SEQUENCE</scope>
    <source>
        <strain evidence="2">STEN00092</strain>
    </source>
</reference>
<dbReference type="EMBL" id="JADUNO010000002">
    <property type="protein sequence ID" value="MBH1638070.1"/>
    <property type="molecule type" value="Genomic_DNA"/>
</dbReference>
<sequence length="156" mass="17462">MAWCRWAATALCLVVVVAAQTLWPAPPVHSPVAFQSITDHRFSQLRRQAVQFVEARPRQGFQFVERHQNAGFQIHCGGVPVLWLERRSHHLLLQASLDAKQRAPAVVRLRALLQWQLEPLDYLEQVLAGVPEPVLLDRVLQILASDAPDGARCGAP</sequence>
<evidence type="ECO:0008006" key="4">
    <source>
        <dbReference type="Google" id="ProtNLM"/>
    </source>
</evidence>
<dbReference type="AlphaFoldDB" id="A0AA40XUN9"/>
<dbReference type="Proteomes" id="UP000616785">
    <property type="component" value="Unassembled WGS sequence"/>
</dbReference>
<feature type="signal peptide" evidence="1">
    <location>
        <begin position="1"/>
        <end position="19"/>
    </location>
</feature>
<protein>
    <recommendedName>
        <fullName evidence="4">Cold-shock protein</fullName>
    </recommendedName>
</protein>
<keyword evidence="1" id="KW-0732">Signal</keyword>